<gene>
    <name evidence="2" type="ORF">SAMN05421785_101192</name>
</gene>
<dbReference type="Proteomes" id="UP000185781">
    <property type="component" value="Unassembled WGS sequence"/>
</dbReference>
<keyword evidence="1" id="KW-0472">Membrane</keyword>
<dbReference type="STRING" id="373672.SAMN05421785_101192"/>
<keyword evidence="1" id="KW-1133">Transmembrane helix</keyword>
<proteinExistence type="predicted"/>
<dbReference type="AlphaFoldDB" id="A0A1N7JZQ3"/>
<evidence type="ECO:0000313" key="3">
    <source>
        <dbReference type="Proteomes" id="UP000185781"/>
    </source>
</evidence>
<organism evidence="2 3">
    <name type="scientific">Chryseobacterium gambrini</name>
    <dbReference type="NCBI Taxonomy" id="373672"/>
    <lineage>
        <taxon>Bacteria</taxon>
        <taxon>Pseudomonadati</taxon>
        <taxon>Bacteroidota</taxon>
        <taxon>Flavobacteriia</taxon>
        <taxon>Flavobacteriales</taxon>
        <taxon>Weeksellaceae</taxon>
        <taxon>Chryseobacterium group</taxon>
        <taxon>Chryseobacterium</taxon>
    </lineage>
</organism>
<dbReference type="OrthoDB" id="1250816at2"/>
<evidence type="ECO:0000313" key="2">
    <source>
        <dbReference type="EMBL" id="SIS54808.1"/>
    </source>
</evidence>
<feature type="transmembrane region" description="Helical" evidence="1">
    <location>
        <begin position="46"/>
        <end position="65"/>
    </location>
</feature>
<evidence type="ECO:0000256" key="1">
    <source>
        <dbReference type="SAM" id="Phobius"/>
    </source>
</evidence>
<sequence>MKNNTLNNLKSEYEKLEIKPSADLWDRLDQKLDEKPENASKQSSGWWKYAAIILLMVSVGTIIYFKNKNNFDHQKTDYIVKQRLENAVNPINPEFEKQSVASEEQKNNQENTVKAVLKNPETNSAEVLNSKKEVNIRKISSPAIEEIAFKQQGTIDINPDKIKSENIIFPAIANVKKTKSGYINADELLMGREFDKTREEAKKDDRKFGVFNINKVFQKVDNVTVLGVTVYTDTK</sequence>
<accession>A0A1N7JZQ3</accession>
<dbReference type="EMBL" id="FTOV01000001">
    <property type="protein sequence ID" value="SIS54808.1"/>
    <property type="molecule type" value="Genomic_DNA"/>
</dbReference>
<protein>
    <submittedName>
        <fullName evidence="2">Uncharacterized protein</fullName>
    </submittedName>
</protein>
<keyword evidence="1" id="KW-0812">Transmembrane</keyword>
<dbReference type="RefSeq" id="WP_076390083.1">
    <property type="nucleotide sequence ID" value="NZ_FTOV01000001.1"/>
</dbReference>
<name>A0A1N7JZQ3_9FLAO</name>
<reference evidence="2 3" key="1">
    <citation type="submission" date="2017-01" db="EMBL/GenBank/DDBJ databases">
        <authorList>
            <person name="Mah S.A."/>
            <person name="Swanson W.J."/>
            <person name="Moy G.W."/>
            <person name="Vacquier V.D."/>
        </authorList>
    </citation>
    <scope>NUCLEOTIDE SEQUENCE [LARGE SCALE GENOMIC DNA]</scope>
    <source>
        <strain evidence="2 3">DSM 18014</strain>
    </source>
</reference>